<gene>
    <name evidence="2" type="ORF">DSL99_3052</name>
</gene>
<keyword evidence="2" id="KW-0808">Transferase</keyword>
<dbReference type="EMBL" id="QOVL01000017">
    <property type="protein sequence ID" value="RXG26998.1"/>
    <property type="molecule type" value="Genomic_DNA"/>
</dbReference>
<sequence>MEGKFNLGQKTFEYEMMFSLIVCTYQRTEALNRLLATVAVQSLYPDEILIIDGSRDDKTPESLSQQDLKNLSYYKVEDKDRGLTRQRNFGIEKLNPRAEIICFLDDDVVLEPDYFEAVLGAFKSDPDIVGVGGMATNENLWKPSDRKSSTDKVYVFEGFERSESQRFYLRNKLGLQSPDLPGIMPDFSHGRTYGYPLTGKNYEVDLLIGMSMNFRRKVIDAENFSLYFDGYGLYEDADYCLRALKYGKNVMCTAARLQHHHDPAGRPNLYKYGKMVIRNGWYVWRVKYSNPGFIARLKWNATALLLTLIRFSNVLTASDKKEAFNEATGRVVGWWSLLYNKPKIE</sequence>
<dbReference type="InterPro" id="IPR050834">
    <property type="entry name" value="Glycosyltransf_2"/>
</dbReference>
<dbReference type="SUPFAM" id="SSF53448">
    <property type="entry name" value="Nucleotide-diphospho-sugar transferases"/>
    <property type="match status" value="1"/>
</dbReference>
<proteinExistence type="predicted"/>
<dbReference type="GO" id="GO:0016740">
    <property type="term" value="F:transferase activity"/>
    <property type="evidence" value="ECO:0007669"/>
    <property type="project" value="UniProtKB-KW"/>
</dbReference>
<dbReference type="InterPro" id="IPR001173">
    <property type="entry name" value="Glyco_trans_2-like"/>
</dbReference>
<evidence type="ECO:0000259" key="1">
    <source>
        <dbReference type="Pfam" id="PF00535"/>
    </source>
</evidence>
<dbReference type="PANTHER" id="PTHR43685:SF2">
    <property type="entry name" value="GLYCOSYLTRANSFERASE 2-LIKE DOMAIN-CONTAINING PROTEIN"/>
    <property type="match status" value="1"/>
</dbReference>
<dbReference type="PANTHER" id="PTHR43685">
    <property type="entry name" value="GLYCOSYLTRANSFERASE"/>
    <property type="match status" value="1"/>
</dbReference>
<dbReference type="InterPro" id="IPR029044">
    <property type="entry name" value="Nucleotide-diphossugar_trans"/>
</dbReference>
<dbReference type="CDD" id="cd00761">
    <property type="entry name" value="Glyco_tranf_GTA_type"/>
    <property type="match status" value="1"/>
</dbReference>
<organism evidence="2 3">
    <name type="scientific">Leeuwenhoekiella marinoflava</name>
    <dbReference type="NCBI Taxonomy" id="988"/>
    <lineage>
        <taxon>Bacteria</taxon>
        <taxon>Pseudomonadati</taxon>
        <taxon>Bacteroidota</taxon>
        <taxon>Flavobacteriia</taxon>
        <taxon>Flavobacteriales</taxon>
        <taxon>Flavobacteriaceae</taxon>
        <taxon>Leeuwenhoekiella</taxon>
    </lineage>
</organism>
<dbReference type="Proteomes" id="UP000290608">
    <property type="component" value="Unassembled WGS sequence"/>
</dbReference>
<protein>
    <submittedName>
        <fullName evidence="2">GT2 family glycosyltransferase</fullName>
    </submittedName>
</protein>
<dbReference type="Gene3D" id="3.90.550.10">
    <property type="entry name" value="Spore Coat Polysaccharide Biosynthesis Protein SpsA, Chain A"/>
    <property type="match status" value="1"/>
</dbReference>
<evidence type="ECO:0000313" key="2">
    <source>
        <dbReference type="EMBL" id="RXG26998.1"/>
    </source>
</evidence>
<name>A0A4Q0PIK8_9FLAO</name>
<dbReference type="AlphaFoldDB" id="A0A4Q0PIK8"/>
<feature type="domain" description="Glycosyltransferase 2-like" evidence="1">
    <location>
        <begin position="19"/>
        <end position="172"/>
    </location>
</feature>
<dbReference type="Pfam" id="PF00535">
    <property type="entry name" value="Glycos_transf_2"/>
    <property type="match status" value="1"/>
</dbReference>
<evidence type="ECO:0000313" key="3">
    <source>
        <dbReference type="Proteomes" id="UP000290608"/>
    </source>
</evidence>
<dbReference type="STRING" id="1122159.SAMN02745246_02447"/>
<reference evidence="2 3" key="1">
    <citation type="submission" date="2018-07" db="EMBL/GenBank/DDBJ databases">
        <title>Leeuwenhoekiella genomics.</title>
        <authorList>
            <person name="Tahon G."/>
            <person name="Willems A."/>
        </authorList>
    </citation>
    <scope>NUCLEOTIDE SEQUENCE [LARGE SCALE GENOMIC DNA]</scope>
    <source>
        <strain evidence="2 3">LMG 1345</strain>
    </source>
</reference>
<accession>A0A4Q0PIK8</accession>
<comment type="caution">
    <text evidence="2">The sequence shown here is derived from an EMBL/GenBank/DDBJ whole genome shotgun (WGS) entry which is preliminary data.</text>
</comment>